<sequence>MVFAITYDARKEIIIKITPSHESKLVLLNTANNLLVTRQKLKEDYDINSTLLKFLRKYSEGNEYDNNGGSCGFAEIELKDEEQLRLCKIIDKDISDKNILYIKCIDWNFLNEENKLDYGCTMTYDEIKKADKRAFVMKNCEFKEIGAVGCEKGVVEFKSTEERIKITNLFFAADINVDNFAKLGMSIGSMENKKSNSETSGSYHFIKHAKASLEFTKYLEPTPDFIKEVEDATNSKDPAEKFNQIIEEYGYFIPTKVILGGRVHFNEHISSTGKFTELSKEIAMSTNAGGILEANMSSTSNYSEGKSNYQKFNCTKLIGGESPGSLENFNEEMWVKSLKENYKKWNSIEFQNPISIFQPLSKNLRDKIIKSFGKRIHYSKIEEFKYRLEEFGRPKKFELKNMPLNIMRVIQNKATDCNIFATIIDMAESTESKDDFFTCQVLCPPNGKP</sequence>
<dbReference type="AlphaFoldDB" id="U9TVZ5"/>
<evidence type="ECO:0000259" key="1">
    <source>
        <dbReference type="Pfam" id="PF01823"/>
    </source>
</evidence>
<proteinExistence type="predicted"/>
<organism evidence="3">
    <name type="scientific">Rhizophagus irregularis (strain DAOM 181602 / DAOM 197198 / MUCL 43194)</name>
    <name type="common">Arbuscular mycorrhizal fungus</name>
    <name type="synonym">Glomus intraradices</name>
    <dbReference type="NCBI Taxonomy" id="747089"/>
    <lineage>
        <taxon>Eukaryota</taxon>
        <taxon>Fungi</taxon>
        <taxon>Fungi incertae sedis</taxon>
        <taxon>Mucoromycota</taxon>
        <taxon>Glomeromycotina</taxon>
        <taxon>Glomeromycetes</taxon>
        <taxon>Glomerales</taxon>
        <taxon>Glomeraceae</taxon>
        <taxon>Rhizophagus</taxon>
    </lineage>
</organism>
<dbReference type="VEuPathDB" id="FungiDB:RhiirFUN_005041"/>
<dbReference type="Pfam" id="PF01823">
    <property type="entry name" value="MACPF"/>
    <property type="match status" value="1"/>
</dbReference>
<feature type="non-terminal residue" evidence="3">
    <location>
        <position position="449"/>
    </location>
</feature>
<evidence type="ECO:0000259" key="2">
    <source>
        <dbReference type="Pfam" id="PF24209"/>
    </source>
</evidence>
<dbReference type="eggNOG" id="ENOG502SXAI">
    <property type="taxonomic scope" value="Eukaryota"/>
</dbReference>
<dbReference type="EMBL" id="KI285000">
    <property type="protein sequence ID" value="ESA12374.1"/>
    <property type="molecule type" value="Genomic_DNA"/>
</dbReference>
<feature type="domain" description="MACPF" evidence="1">
    <location>
        <begin position="203"/>
        <end position="345"/>
    </location>
</feature>
<evidence type="ECO:0000313" key="3">
    <source>
        <dbReference type="EMBL" id="ESA12374.1"/>
    </source>
</evidence>
<feature type="domain" description="DUF7431" evidence="2">
    <location>
        <begin position="376"/>
        <end position="449"/>
    </location>
</feature>
<dbReference type="Pfam" id="PF24209">
    <property type="entry name" value="DUF7431"/>
    <property type="match status" value="1"/>
</dbReference>
<reference evidence="3" key="1">
    <citation type="submission" date="2013-07" db="EMBL/GenBank/DDBJ databases">
        <title>The genome of an arbuscular mycorrhizal fungus provides insights into the evolution of the oldest plant symbiosis.</title>
        <authorList>
            <consortium name="DOE Joint Genome Institute"/>
            <person name="Tisserant E."/>
            <person name="Malbreil M."/>
            <person name="Kuo A."/>
            <person name="Kohler A."/>
            <person name="Symeonidi A."/>
            <person name="Balestrini R."/>
            <person name="Charron P."/>
            <person name="Duensing N."/>
            <person name="Frei-dit-Frey N."/>
            <person name="Gianinazzi-Pearson V."/>
            <person name="Gilbert B."/>
            <person name="Handa Y."/>
            <person name="Hijri M."/>
            <person name="Kaul R."/>
            <person name="Kawaguchi M."/>
            <person name="Krajinski F."/>
            <person name="Lammers P."/>
            <person name="Lapierre D."/>
            <person name="Masclaux F.G."/>
            <person name="Murat C."/>
            <person name="Morin E."/>
            <person name="Ndikumana S."/>
            <person name="Pagni M."/>
            <person name="Petitpierre D."/>
            <person name="Requena N."/>
            <person name="Rosikiewicz P."/>
            <person name="Riley R."/>
            <person name="Saito K."/>
            <person name="San Clemente H."/>
            <person name="Shapiro H."/>
            <person name="van Tuinen D."/>
            <person name="Becard G."/>
            <person name="Bonfante P."/>
            <person name="Paszkowski U."/>
            <person name="Shachar-Hill Y."/>
            <person name="Young J.P."/>
            <person name="Sanders I.R."/>
            <person name="Henrissat B."/>
            <person name="Rensing S.A."/>
            <person name="Grigoriev I.V."/>
            <person name="Corradi N."/>
            <person name="Roux C."/>
            <person name="Martin F."/>
        </authorList>
    </citation>
    <scope>NUCLEOTIDE SEQUENCE</scope>
    <source>
        <strain evidence="3">DAOM 197198</strain>
    </source>
</reference>
<name>U9TVZ5_RHIID</name>
<accession>U9TVZ5</accession>
<dbReference type="InterPro" id="IPR055854">
    <property type="entry name" value="DUF7431"/>
</dbReference>
<gene>
    <name evidence="3" type="ORF">GLOINDRAFT_27221</name>
</gene>
<dbReference type="InterPro" id="IPR020864">
    <property type="entry name" value="MACPF"/>
</dbReference>
<protein>
    <submittedName>
        <fullName evidence="3">Uncharacterized protein</fullName>
    </submittedName>
</protein>
<dbReference type="HOGENOM" id="CLU_053265_0_0_1"/>